<feature type="domain" description="Capsule synthesis protein CapA" evidence="3">
    <location>
        <begin position="97"/>
        <end position="337"/>
    </location>
</feature>
<organism evidence="4 7">
    <name type="scientific">Lachnotalea glycerini</name>
    <dbReference type="NCBI Taxonomy" id="1763509"/>
    <lineage>
        <taxon>Bacteria</taxon>
        <taxon>Bacillati</taxon>
        <taxon>Bacillota</taxon>
        <taxon>Clostridia</taxon>
        <taxon>Lachnospirales</taxon>
        <taxon>Lachnospiraceae</taxon>
        <taxon>Lachnotalea</taxon>
    </lineage>
</organism>
<dbReference type="Pfam" id="PF09587">
    <property type="entry name" value="PGA_cap"/>
    <property type="match status" value="1"/>
</dbReference>
<dbReference type="PANTHER" id="PTHR33393">
    <property type="entry name" value="POLYGLUTAMINE SYNTHESIS ACCESSORY PROTEIN RV0574C-RELATED"/>
    <property type="match status" value="1"/>
</dbReference>
<dbReference type="EMBL" id="NOKA02000003">
    <property type="protein sequence ID" value="RDY32513.1"/>
    <property type="molecule type" value="Genomic_DNA"/>
</dbReference>
<sequence>MCRFMKRVLIHILEMSIGILLILLIILGIKYRVEVLNYIKSQTVSVSSEKVTNELKEQEEQKAEDSEVIQESSQIQETVSESEEPVQEEIPQVKETNLLFTGDILLTGYLLSQYDSSGINGILASDIVQEMVDADLTMVNEEFPFSNRGTAMEDKQFTFRIEPERVQVFKDLGIDIVTLANNHILDYGRDALTDTFETLDDAQIQYVGAGNNYDEAKALKEFDINDKKIGILAASRVIPEPGWAAGTSSGVFSTYDSSGLEQEIKNADSSCDFVIVYVHWGIEKNEYPEDYQRQLAQKYIDAGADIVIGAHPHVLQGIEYYNGKPIVYSLGNFVFGSQISKTVFLKVEINEQSNLSLSVVACKTDANYILNKADNQKEIYQYLTEISTNAVIDEDGIVSEKEI</sequence>
<dbReference type="SMART" id="SM00854">
    <property type="entry name" value="PGA_cap"/>
    <property type="match status" value="1"/>
</dbReference>
<dbReference type="CDD" id="cd07381">
    <property type="entry name" value="MPP_CapA"/>
    <property type="match status" value="1"/>
</dbReference>
<feature type="transmembrane region" description="Helical" evidence="2">
    <location>
        <begin position="12"/>
        <end position="31"/>
    </location>
</feature>
<dbReference type="OrthoDB" id="9810906at2"/>
<dbReference type="AlphaFoldDB" id="A0A255I2A8"/>
<evidence type="ECO:0000259" key="3">
    <source>
        <dbReference type="SMART" id="SM00854"/>
    </source>
</evidence>
<evidence type="ECO:0000256" key="1">
    <source>
        <dbReference type="ARBA" id="ARBA00005662"/>
    </source>
</evidence>
<dbReference type="SUPFAM" id="SSF56300">
    <property type="entry name" value="Metallo-dependent phosphatases"/>
    <property type="match status" value="1"/>
</dbReference>
<dbReference type="InterPro" id="IPR052169">
    <property type="entry name" value="CW_Biosynth-Accessory"/>
</dbReference>
<dbReference type="RefSeq" id="WP_094379608.1">
    <property type="nucleotide sequence ID" value="NZ_NOKA02000003.1"/>
</dbReference>
<keyword evidence="2" id="KW-1133">Transmembrane helix</keyword>
<reference evidence="5 6" key="1">
    <citation type="journal article" date="2017" name="Genome Announc.">
        <title>Draft Genome Sequence of a Sporulating and Motile Strain of Lachnotalea glycerini Isolated from Water in Quebec City, Canada.</title>
        <authorList>
            <person name="Maheux A.F."/>
            <person name="Boudreau D.K."/>
            <person name="Berube E."/>
            <person name="Boissinot M."/>
            <person name="Raymond F."/>
            <person name="Brodeur S."/>
            <person name="Corbeil J."/>
            <person name="Isabel S."/>
            <person name="Omar R.F."/>
            <person name="Bergeron M.G."/>
        </authorList>
    </citation>
    <scope>NUCLEOTIDE SEQUENCE [LARGE SCALE GENOMIC DNA]</scope>
    <source>
        <strain evidence="5 6">CCRI-19302</strain>
    </source>
</reference>
<reference evidence="5" key="3">
    <citation type="submission" date="2018-07" db="EMBL/GenBank/DDBJ databases">
        <authorList>
            <person name="Quirk P.G."/>
            <person name="Krulwich T.A."/>
        </authorList>
    </citation>
    <scope>NUCLEOTIDE SEQUENCE</scope>
    <source>
        <strain evidence="5">CCRI-19302</strain>
    </source>
</reference>
<dbReference type="Proteomes" id="UP000247523">
    <property type="component" value="Unassembled WGS sequence"/>
</dbReference>
<evidence type="ECO:0000313" key="7">
    <source>
        <dbReference type="Proteomes" id="UP000247523"/>
    </source>
</evidence>
<protein>
    <submittedName>
        <fullName evidence="5">CapA family protein</fullName>
    </submittedName>
    <submittedName>
        <fullName evidence="4">Poly-gamma-glutamate synthesis protein (Capsule biosynthesis protein)</fullName>
    </submittedName>
</protein>
<dbReference type="Gene3D" id="3.60.21.10">
    <property type="match status" value="1"/>
</dbReference>
<dbReference type="InterPro" id="IPR019079">
    <property type="entry name" value="Capsule_synth_CapA"/>
</dbReference>
<dbReference type="EMBL" id="QICS01000002">
    <property type="protein sequence ID" value="PXV93554.1"/>
    <property type="molecule type" value="Genomic_DNA"/>
</dbReference>
<evidence type="ECO:0000313" key="4">
    <source>
        <dbReference type="EMBL" id="PXV93554.1"/>
    </source>
</evidence>
<keyword evidence="2" id="KW-0472">Membrane</keyword>
<comment type="similarity">
    <text evidence="1">Belongs to the CapA family.</text>
</comment>
<proteinExistence type="inferred from homology"/>
<dbReference type="Proteomes" id="UP000216411">
    <property type="component" value="Unassembled WGS sequence"/>
</dbReference>
<dbReference type="InterPro" id="IPR029052">
    <property type="entry name" value="Metallo-depent_PP-like"/>
</dbReference>
<evidence type="ECO:0000313" key="6">
    <source>
        <dbReference type="Proteomes" id="UP000216411"/>
    </source>
</evidence>
<evidence type="ECO:0000313" key="5">
    <source>
        <dbReference type="EMBL" id="RDY32513.1"/>
    </source>
</evidence>
<name>A0A255I2A8_9FIRM</name>
<accession>A0A255I2A8</accession>
<gene>
    <name evidence="4" type="ORF">C8E03_102322</name>
    <name evidence="5" type="ORF">CG710_003530</name>
</gene>
<dbReference type="PANTHER" id="PTHR33393:SF13">
    <property type="entry name" value="PGA BIOSYNTHESIS PROTEIN CAPA"/>
    <property type="match status" value="1"/>
</dbReference>
<keyword evidence="2" id="KW-0812">Transmembrane</keyword>
<reference evidence="4 7" key="2">
    <citation type="submission" date="2018-05" db="EMBL/GenBank/DDBJ databases">
        <title>Genomic Encyclopedia of Type Strains, Phase IV (KMG-IV): sequencing the most valuable type-strain genomes for metagenomic binning, comparative biology and taxonomic classification.</title>
        <authorList>
            <person name="Goeker M."/>
        </authorList>
    </citation>
    <scope>NUCLEOTIDE SEQUENCE [LARGE SCALE GENOMIC DNA]</scope>
    <source>
        <strain evidence="4 7">DSM 28816</strain>
    </source>
</reference>
<comment type="caution">
    <text evidence="4">The sequence shown here is derived from an EMBL/GenBank/DDBJ whole genome shotgun (WGS) entry which is preliminary data.</text>
</comment>
<evidence type="ECO:0000256" key="2">
    <source>
        <dbReference type="SAM" id="Phobius"/>
    </source>
</evidence>
<keyword evidence="6" id="KW-1185">Reference proteome</keyword>